<dbReference type="PROSITE" id="PS50881">
    <property type="entry name" value="S5_DSRBD"/>
    <property type="match status" value="1"/>
</dbReference>
<keyword evidence="5 8" id="KW-0687">Ribonucleoprotein</keyword>
<organism evidence="11 12">
    <name type="scientific">Methanolobus zinderi</name>
    <dbReference type="NCBI Taxonomy" id="536044"/>
    <lineage>
        <taxon>Archaea</taxon>
        <taxon>Methanobacteriati</taxon>
        <taxon>Methanobacteriota</taxon>
        <taxon>Stenosarchaea group</taxon>
        <taxon>Methanomicrobia</taxon>
        <taxon>Methanosarcinales</taxon>
        <taxon>Methanosarcinaceae</taxon>
        <taxon>Methanolobus</taxon>
    </lineage>
</organism>
<dbReference type="FunFam" id="3.30.230.10:FF:000004">
    <property type="entry name" value="40S ribosomal protein S2"/>
    <property type="match status" value="1"/>
</dbReference>
<reference evidence="11 12" key="1">
    <citation type="submission" date="2020-06" db="EMBL/GenBank/DDBJ databases">
        <title>Methanolobus halotolerans sp. nov., isolated from a saline lake Tus in Siberia.</title>
        <authorList>
            <person name="Shen Y."/>
            <person name="Chen S.-C."/>
            <person name="Lai M.-C."/>
            <person name="Huang H.-H."/>
            <person name="Chiu H.-H."/>
            <person name="Tang S.-L."/>
            <person name="Rogozin D.Y."/>
            <person name="Degermendzhy A.G."/>
        </authorList>
    </citation>
    <scope>NUCLEOTIDE SEQUENCE [LARGE SCALE GENOMIC DNA]</scope>
    <source>
        <strain evidence="11 12">DSM 21339</strain>
    </source>
</reference>
<dbReference type="OrthoDB" id="38155at2157"/>
<protein>
    <recommendedName>
        <fullName evidence="7 8">Small ribosomal subunit protein uS5</fullName>
    </recommendedName>
</protein>
<evidence type="ECO:0000256" key="1">
    <source>
        <dbReference type="ARBA" id="ARBA00008945"/>
    </source>
</evidence>
<dbReference type="HAMAP" id="MF_01307_A">
    <property type="entry name" value="Ribosomal_uS5_A"/>
    <property type="match status" value="1"/>
</dbReference>
<evidence type="ECO:0000313" key="11">
    <source>
        <dbReference type="EMBL" id="QLC49294.1"/>
    </source>
</evidence>
<dbReference type="EMBL" id="CP058215">
    <property type="protein sequence ID" value="QLC49294.1"/>
    <property type="molecule type" value="Genomic_DNA"/>
</dbReference>
<keyword evidence="3 8" id="KW-0694">RNA-binding</keyword>
<accession>A0A7D5ED84</accession>
<evidence type="ECO:0000256" key="3">
    <source>
        <dbReference type="ARBA" id="ARBA00022884"/>
    </source>
</evidence>
<dbReference type="NCBIfam" id="TIGR01020">
    <property type="entry name" value="uS5_euk_arch"/>
    <property type="match status" value="1"/>
</dbReference>
<keyword evidence="2 8" id="KW-0699">rRNA-binding</keyword>
<dbReference type="InterPro" id="IPR005711">
    <property type="entry name" value="Ribosomal_uS5_euk/arc"/>
</dbReference>
<dbReference type="GO" id="GO:0006412">
    <property type="term" value="P:translation"/>
    <property type="evidence" value="ECO:0007669"/>
    <property type="project" value="UniProtKB-UniRule"/>
</dbReference>
<evidence type="ECO:0000259" key="10">
    <source>
        <dbReference type="PROSITE" id="PS50881"/>
    </source>
</evidence>
<sequence length="210" mass="22905">MAYNYEEEWVPQTRLGKLVHEGQITSMDEAIDSGLPVRESKVIDILLPDLEDEVLDINMVQRMTDSGRRVKFRATVIVGNGDGFVGLGQAKDVQVGPAIRKAIDNAKINIVKVKRGCGSWECACGREHTVPSEVRGKAGSVIVELKPAPRGLGLAAGDTARKVLEKAGIKDVWTRTEGTTRTTLNFAKATFNALHNTGTVRQPVRLEEEA</sequence>
<dbReference type="SUPFAM" id="SSF54211">
    <property type="entry name" value="Ribosomal protein S5 domain 2-like"/>
    <property type="match status" value="1"/>
</dbReference>
<dbReference type="Pfam" id="PF00333">
    <property type="entry name" value="Ribosomal_S5"/>
    <property type="match status" value="1"/>
</dbReference>
<dbReference type="SUPFAM" id="SSF54768">
    <property type="entry name" value="dsRNA-binding domain-like"/>
    <property type="match status" value="1"/>
</dbReference>
<comment type="similarity">
    <text evidence="1 8 9">Belongs to the universal ribosomal protein uS5 family.</text>
</comment>
<dbReference type="GO" id="GO:0003735">
    <property type="term" value="F:structural constituent of ribosome"/>
    <property type="evidence" value="ECO:0007669"/>
    <property type="project" value="UniProtKB-UniRule"/>
</dbReference>
<dbReference type="PANTHER" id="PTHR13718">
    <property type="entry name" value="RIBOSOMAL S SUBUNIT"/>
    <property type="match status" value="1"/>
</dbReference>
<keyword evidence="4 8" id="KW-0689">Ribosomal protein</keyword>
<dbReference type="InterPro" id="IPR005324">
    <property type="entry name" value="Ribosomal_uS5_C"/>
</dbReference>
<comment type="subunit">
    <text evidence="6 8">Part of the 30S ribosomal subunit. Contacts protein S4.</text>
</comment>
<dbReference type="PANTHER" id="PTHR13718:SF4">
    <property type="entry name" value="40S RIBOSOMAL PROTEIN S2"/>
    <property type="match status" value="1"/>
</dbReference>
<evidence type="ECO:0000256" key="8">
    <source>
        <dbReference type="HAMAP-Rule" id="MF_01307"/>
    </source>
</evidence>
<dbReference type="Pfam" id="PF03719">
    <property type="entry name" value="Ribosomal_S5_C"/>
    <property type="match status" value="1"/>
</dbReference>
<keyword evidence="12" id="KW-1185">Reference proteome</keyword>
<comment type="domain">
    <text evidence="8">The N-terminal domain interacts with the head of the 30S subunit; the C-terminal domain interacts with the body and contacts protein S4. The interaction surface between S4 and S5 is involved in control of translational fidelity.</text>
</comment>
<dbReference type="AlphaFoldDB" id="A0A7D5ED84"/>
<dbReference type="InterPro" id="IPR018192">
    <property type="entry name" value="Ribosomal_uS5_N_CS"/>
</dbReference>
<evidence type="ECO:0000256" key="2">
    <source>
        <dbReference type="ARBA" id="ARBA00022730"/>
    </source>
</evidence>
<dbReference type="Gene3D" id="3.30.230.10">
    <property type="match status" value="1"/>
</dbReference>
<dbReference type="KEGG" id="mzi:HWN40_02945"/>
<gene>
    <name evidence="8" type="primary">rps5</name>
    <name evidence="11" type="ORF">HWN40_02945</name>
</gene>
<evidence type="ECO:0000256" key="7">
    <source>
        <dbReference type="ARBA" id="ARBA00035255"/>
    </source>
</evidence>
<dbReference type="NCBIfam" id="NF003125">
    <property type="entry name" value="PRK04044.1"/>
    <property type="match status" value="1"/>
</dbReference>
<dbReference type="InterPro" id="IPR000851">
    <property type="entry name" value="Ribosomal_uS5"/>
</dbReference>
<evidence type="ECO:0000256" key="5">
    <source>
        <dbReference type="ARBA" id="ARBA00023274"/>
    </source>
</evidence>
<dbReference type="InterPro" id="IPR014721">
    <property type="entry name" value="Ribsml_uS5_D2-typ_fold_subgr"/>
</dbReference>
<dbReference type="Proteomes" id="UP000509594">
    <property type="component" value="Chromosome"/>
</dbReference>
<evidence type="ECO:0000256" key="6">
    <source>
        <dbReference type="ARBA" id="ARBA00025844"/>
    </source>
</evidence>
<dbReference type="FunFam" id="3.30.160.20:FF:000002">
    <property type="entry name" value="40S ribosomal protein S2"/>
    <property type="match status" value="1"/>
</dbReference>
<dbReference type="Gene3D" id="3.30.160.20">
    <property type="match status" value="1"/>
</dbReference>
<dbReference type="InterPro" id="IPR013810">
    <property type="entry name" value="Ribosomal_uS5_N"/>
</dbReference>
<dbReference type="GO" id="GO:0022627">
    <property type="term" value="C:cytosolic small ribosomal subunit"/>
    <property type="evidence" value="ECO:0007669"/>
    <property type="project" value="TreeGrafter"/>
</dbReference>
<evidence type="ECO:0000256" key="9">
    <source>
        <dbReference type="RuleBase" id="RU003823"/>
    </source>
</evidence>
<proteinExistence type="inferred from homology"/>
<evidence type="ECO:0000256" key="4">
    <source>
        <dbReference type="ARBA" id="ARBA00022980"/>
    </source>
</evidence>
<dbReference type="GO" id="GO:0019843">
    <property type="term" value="F:rRNA binding"/>
    <property type="evidence" value="ECO:0007669"/>
    <property type="project" value="UniProtKB-UniRule"/>
</dbReference>
<feature type="domain" description="S5 DRBM" evidence="10">
    <location>
        <begin position="50"/>
        <end position="113"/>
    </location>
</feature>
<dbReference type="InterPro" id="IPR020568">
    <property type="entry name" value="Ribosomal_Su5_D2-typ_SF"/>
</dbReference>
<evidence type="ECO:0000313" key="12">
    <source>
        <dbReference type="Proteomes" id="UP000509594"/>
    </source>
</evidence>
<name>A0A7D5ED84_9EURY</name>
<dbReference type="GeneID" id="55820598"/>
<dbReference type="PROSITE" id="PS00585">
    <property type="entry name" value="RIBOSOMAL_S5"/>
    <property type="match status" value="1"/>
</dbReference>
<dbReference type="RefSeq" id="WP_176964357.1">
    <property type="nucleotide sequence ID" value="NZ_CP058215.1"/>
</dbReference>
<dbReference type="InterPro" id="IPR047866">
    <property type="entry name" value="Ribosomal_uS5_arc"/>
</dbReference>
<comment type="function">
    <text evidence="8">With S4 and S12 plays an important role in translational accuracy.</text>
</comment>